<keyword evidence="3" id="KW-1185">Reference proteome</keyword>
<evidence type="ECO:0000313" key="3">
    <source>
        <dbReference type="Proteomes" id="UP000024635"/>
    </source>
</evidence>
<dbReference type="Proteomes" id="UP000024635">
    <property type="component" value="Unassembled WGS sequence"/>
</dbReference>
<dbReference type="EMBL" id="JARK01000498">
    <property type="protein sequence ID" value="EYC36422.1"/>
    <property type="molecule type" value="Genomic_DNA"/>
</dbReference>
<evidence type="ECO:0000313" key="2">
    <source>
        <dbReference type="EMBL" id="EYC36422.1"/>
    </source>
</evidence>
<protein>
    <submittedName>
        <fullName evidence="2">Uncharacterized protein</fullName>
    </submittedName>
</protein>
<name>A0A016WAW8_9BILA</name>
<reference evidence="3" key="1">
    <citation type="journal article" date="2015" name="Nat. Genet.">
        <title>The genome and transcriptome of the zoonotic hookworm Ancylostoma ceylanicum identify infection-specific gene families.</title>
        <authorList>
            <person name="Schwarz E.M."/>
            <person name="Hu Y."/>
            <person name="Antoshechkin I."/>
            <person name="Miller M.M."/>
            <person name="Sternberg P.W."/>
            <person name="Aroian R.V."/>
        </authorList>
    </citation>
    <scope>NUCLEOTIDE SEQUENCE</scope>
    <source>
        <strain evidence="3">HY135</strain>
    </source>
</reference>
<feature type="transmembrane region" description="Helical" evidence="1">
    <location>
        <begin position="6"/>
        <end position="27"/>
    </location>
</feature>
<gene>
    <name evidence="2" type="primary">Acey_s0898.g2936</name>
    <name evidence="2" type="ORF">Y032_0898g2936</name>
</gene>
<dbReference type="AlphaFoldDB" id="A0A016WAW8"/>
<accession>A0A016WAW8</accession>
<proteinExistence type="predicted"/>
<keyword evidence="1" id="KW-0812">Transmembrane</keyword>
<dbReference type="OrthoDB" id="2015551at2759"/>
<keyword evidence="1" id="KW-0472">Membrane</keyword>
<comment type="caution">
    <text evidence="2">The sequence shown here is derived from an EMBL/GenBank/DDBJ whole genome shotgun (WGS) entry which is preliminary data.</text>
</comment>
<keyword evidence="1" id="KW-1133">Transmembrane helix</keyword>
<evidence type="ECO:0000256" key="1">
    <source>
        <dbReference type="SAM" id="Phobius"/>
    </source>
</evidence>
<organism evidence="2 3">
    <name type="scientific">Ancylostoma ceylanicum</name>
    <dbReference type="NCBI Taxonomy" id="53326"/>
    <lineage>
        <taxon>Eukaryota</taxon>
        <taxon>Metazoa</taxon>
        <taxon>Ecdysozoa</taxon>
        <taxon>Nematoda</taxon>
        <taxon>Chromadorea</taxon>
        <taxon>Rhabditida</taxon>
        <taxon>Rhabditina</taxon>
        <taxon>Rhabditomorpha</taxon>
        <taxon>Strongyloidea</taxon>
        <taxon>Ancylostomatidae</taxon>
        <taxon>Ancylostomatinae</taxon>
        <taxon>Ancylostoma</taxon>
    </lineage>
</organism>
<sequence>MGPLCSWPTTGFFSVLFLFSIHGHNLIHSRSQFFPRFHRGSPRNPQKTKMHLEMRNVNLSNGLVLISKEIAKSSGINWVPIAGK</sequence>